<gene>
    <name evidence="2" type="ORF">BCF44_106246</name>
</gene>
<dbReference type="PROSITE" id="PS51318">
    <property type="entry name" value="TAT"/>
    <property type="match status" value="1"/>
</dbReference>
<feature type="signal peptide" evidence="1">
    <location>
        <begin position="1"/>
        <end position="26"/>
    </location>
</feature>
<keyword evidence="1" id="KW-0732">Signal</keyword>
<dbReference type="InterPro" id="IPR006311">
    <property type="entry name" value="TAT_signal"/>
</dbReference>
<sequence>MRMTRKLFVAGLTALGLLAFAGAALAEAQAEPPKFIGTYSRAACIGTASYLNLHSEPPFDYYCVNRPGGRSDLYRNQG</sequence>
<dbReference type="Proteomes" id="UP000256269">
    <property type="component" value="Unassembled WGS sequence"/>
</dbReference>
<evidence type="ECO:0000256" key="1">
    <source>
        <dbReference type="SAM" id="SignalP"/>
    </source>
</evidence>
<protein>
    <submittedName>
        <fullName evidence="2">Uncharacterized protein</fullName>
    </submittedName>
</protein>
<evidence type="ECO:0000313" key="3">
    <source>
        <dbReference type="Proteomes" id="UP000256269"/>
    </source>
</evidence>
<evidence type="ECO:0000313" key="2">
    <source>
        <dbReference type="EMBL" id="REH47081.1"/>
    </source>
</evidence>
<comment type="caution">
    <text evidence="2">The sequence shown here is derived from an EMBL/GenBank/DDBJ whole genome shotgun (WGS) entry which is preliminary data.</text>
</comment>
<organism evidence="2 3">
    <name type="scientific">Kutzneria buriramensis</name>
    <dbReference type="NCBI Taxonomy" id="1045776"/>
    <lineage>
        <taxon>Bacteria</taxon>
        <taxon>Bacillati</taxon>
        <taxon>Actinomycetota</taxon>
        <taxon>Actinomycetes</taxon>
        <taxon>Pseudonocardiales</taxon>
        <taxon>Pseudonocardiaceae</taxon>
        <taxon>Kutzneria</taxon>
    </lineage>
</organism>
<feature type="chain" id="PRO_5017690857" evidence="1">
    <location>
        <begin position="27"/>
        <end position="78"/>
    </location>
</feature>
<dbReference type="EMBL" id="QUNO01000006">
    <property type="protein sequence ID" value="REH47081.1"/>
    <property type="molecule type" value="Genomic_DNA"/>
</dbReference>
<proteinExistence type="predicted"/>
<keyword evidence="3" id="KW-1185">Reference proteome</keyword>
<accession>A0A3E0HKW4</accession>
<reference evidence="2 3" key="1">
    <citation type="submission" date="2018-08" db="EMBL/GenBank/DDBJ databases">
        <title>Genomic Encyclopedia of Archaeal and Bacterial Type Strains, Phase II (KMG-II): from individual species to whole genera.</title>
        <authorList>
            <person name="Goeker M."/>
        </authorList>
    </citation>
    <scope>NUCLEOTIDE SEQUENCE [LARGE SCALE GENOMIC DNA]</scope>
    <source>
        <strain evidence="2 3">DSM 45791</strain>
    </source>
</reference>
<dbReference type="AlphaFoldDB" id="A0A3E0HKW4"/>
<name>A0A3E0HKW4_9PSEU</name>